<reference evidence="2" key="1">
    <citation type="submission" date="2014-09" db="EMBL/GenBank/DDBJ databases">
        <authorList>
            <person name="Magalhaes I.L.F."/>
            <person name="Oliveira U."/>
            <person name="Santos F.R."/>
            <person name="Vidigal T.H.D.A."/>
            <person name="Brescovit A.D."/>
            <person name="Santos A.J."/>
        </authorList>
    </citation>
    <scope>NUCLEOTIDE SEQUENCE</scope>
    <source>
        <tissue evidence="2">Shoot tissue taken approximately 20 cm above the soil surface</tissue>
    </source>
</reference>
<accession>A0A0A9ES13</accession>
<name>A0A0A9ES13_ARUDO</name>
<feature type="compositionally biased region" description="Basic and acidic residues" evidence="1">
    <location>
        <begin position="16"/>
        <end position="27"/>
    </location>
</feature>
<evidence type="ECO:0000256" key="1">
    <source>
        <dbReference type="SAM" id="MobiDB-lite"/>
    </source>
</evidence>
<dbReference type="EMBL" id="GBRH01194999">
    <property type="protein sequence ID" value="JAE02897.1"/>
    <property type="molecule type" value="Transcribed_RNA"/>
</dbReference>
<protein>
    <submittedName>
        <fullName evidence="2">Uncharacterized protein</fullName>
    </submittedName>
</protein>
<feature type="region of interest" description="Disordered" evidence="1">
    <location>
        <begin position="52"/>
        <end position="77"/>
    </location>
</feature>
<organism evidence="2">
    <name type="scientific">Arundo donax</name>
    <name type="common">Giant reed</name>
    <name type="synonym">Donax arundinaceus</name>
    <dbReference type="NCBI Taxonomy" id="35708"/>
    <lineage>
        <taxon>Eukaryota</taxon>
        <taxon>Viridiplantae</taxon>
        <taxon>Streptophyta</taxon>
        <taxon>Embryophyta</taxon>
        <taxon>Tracheophyta</taxon>
        <taxon>Spermatophyta</taxon>
        <taxon>Magnoliopsida</taxon>
        <taxon>Liliopsida</taxon>
        <taxon>Poales</taxon>
        <taxon>Poaceae</taxon>
        <taxon>PACMAD clade</taxon>
        <taxon>Arundinoideae</taxon>
        <taxon>Arundineae</taxon>
        <taxon>Arundo</taxon>
    </lineage>
</organism>
<feature type="compositionally biased region" description="Gly residues" evidence="1">
    <location>
        <begin position="28"/>
        <end position="38"/>
    </location>
</feature>
<dbReference type="AlphaFoldDB" id="A0A0A9ES13"/>
<reference evidence="2" key="2">
    <citation type="journal article" date="2015" name="Data Brief">
        <title>Shoot transcriptome of the giant reed, Arundo donax.</title>
        <authorList>
            <person name="Barrero R.A."/>
            <person name="Guerrero F.D."/>
            <person name="Moolhuijzen P."/>
            <person name="Goolsby J.A."/>
            <person name="Tidwell J."/>
            <person name="Bellgard S.E."/>
            <person name="Bellgard M.I."/>
        </authorList>
    </citation>
    <scope>NUCLEOTIDE SEQUENCE</scope>
    <source>
        <tissue evidence="2">Shoot tissue taken approximately 20 cm above the soil surface</tissue>
    </source>
</reference>
<proteinExistence type="predicted"/>
<evidence type="ECO:0000313" key="2">
    <source>
        <dbReference type="EMBL" id="JAE02897.1"/>
    </source>
</evidence>
<sequence length="77" mass="8595">MVELEDGRTKWPLRFTGHEGDHRRAGNEGKGAISGGYTGRVRGCQSCREEKRKSCEARRRPGHRTAGFTGVSPRKPK</sequence>
<feature type="region of interest" description="Disordered" evidence="1">
    <location>
        <begin position="1"/>
        <end position="39"/>
    </location>
</feature>